<evidence type="ECO:0000313" key="3">
    <source>
        <dbReference type="Proteomes" id="UP000253551"/>
    </source>
</evidence>
<evidence type="ECO:0000313" key="2">
    <source>
        <dbReference type="EMBL" id="RCH91092.1"/>
    </source>
</evidence>
<dbReference type="OrthoDB" id="2268776at2759"/>
<evidence type="ECO:0000256" key="1">
    <source>
        <dbReference type="SAM" id="MobiDB-lite"/>
    </source>
</evidence>
<feature type="compositionally biased region" description="Acidic residues" evidence="1">
    <location>
        <begin position="39"/>
        <end position="56"/>
    </location>
</feature>
<keyword evidence="3" id="KW-1185">Reference proteome</keyword>
<comment type="caution">
    <text evidence="2">The sequence shown here is derived from an EMBL/GenBank/DDBJ whole genome shotgun (WGS) entry which is preliminary data.</text>
</comment>
<sequence length="243" mass="27668">MFNSFNTTNINVTNGSKPKINRTPAKAIMYCKNKADEEYESDKDIEDDDSEEEGEESMMSMVRNLVKRKKQYCASVAQTSKATVTEECLVLAVQRILLKGASEDYLLCHPQKDGKKADFMMGTRVKDKEIYFFFVEVKRPHINSKYQLEDNYTKIMKQMKSSVDDQLCLGAKNPESLDLLVEGFNGTFFQMKLLADGVYMPIALECFSLVEEIHQLVDLPSIVEALCFVKVLIANKLISTELH</sequence>
<feature type="region of interest" description="Disordered" evidence="1">
    <location>
        <begin position="39"/>
        <end position="58"/>
    </location>
</feature>
<proteinExistence type="predicted"/>
<organism evidence="2 3">
    <name type="scientific">Rhizopus stolonifer</name>
    <name type="common">Rhizopus nigricans</name>
    <dbReference type="NCBI Taxonomy" id="4846"/>
    <lineage>
        <taxon>Eukaryota</taxon>
        <taxon>Fungi</taxon>
        <taxon>Fungi incertae sedis</taxon>
        <taxon>Mucoromycota</taxon>
        <taxon>Mucoromycotina</taxon>
        <taxon>Mucoromycetes</taxon>
        <taxon>Mucorales</taxon>
        <taxon>Mucorineae</taxon>
        <taxon>Rhizopodaceae</taxon>
        <taxon>Rhizopus</taxon>
    </lineage>
</organism>
<dbReference type="AlphaFoldDB" id="A0A367JMC4"/>
<protein>
    <submittedName>
        <fullName evidence="2">Uncharacterized protein</fullName>
    </submittedName>
</protein>
<dbReference type="EMBL" id="PJQM01003048">
    <property type="protein sequence ID" value="RCH91092.1"/>
    <property type="molecule type" value="Genomic_DNA"/>
</dbReference>
<dbReference type="Proteomes" id="UP000253551">
    <property type="component" value="Unassembled WGS sequence"/>
</dbReference>
<name>A0A367JMC4_RHIST</name>
<gene>
    <name evidence="2" type="ORF">CU098_007774</name>
</gene>
<reference evidence="2 3" key="1">
    <citation type="journal article" date="2018" name="G3 (Bethesda)">
        <title>Phylogenetic and Phylogenomic Definition of Rhizopus Species.</title>
        <authorList>
            <person name="Gryganskyi A.P."/>
            <person name="Golan J."/>
            <person name="Dolatabadi S."/>
            <person name="Mondo S."/>
            <person name="Robb S."/>
            <person name="Idnurm A."/>
            <person name="Muszewska A."/>
            <person name="Steczkiewicz K."/>
            <person name="Masonjones S."/>
            <person name="Liao H.L."/>
            <person name="Gajdeczka M.T."/>
            <person name="Anike F."/>
            <person name="Vuek A."/>
            <person name="Anishchenko I.M."/>
            <person name="Voigt K."/>
            <person name="de Hoog G.S."/>
            <person name="Smith M.E."/>
            <person name="Heitman J."/>
            <person name="Vilgalys R."/>
            <person name="Stajich J.E."/>
        </authorList>
    </citation>
    <scope>NUCLEOTIDE SEQUENCE [LARGE SCALE GENOMIC DNA]</scope>
    <source>
        <strain evidence="2 3">LSU 92-RS-03</strain>
    </source>
</reference>
<accession>A0A367JMC4</accession>